<dbReference type="InterPro" id="IPR001611">
    <property type="entry name" value="Leu-rich_rpt"/>
</dbReference>
<dbReference type="Gene3D" id="3.80.10.10">
    <property type="entry name" value="Ribonuclease Inhibitor"/>
    <property type="match status" value="2"/>
</dbReference>
<dbReference type="Pfam" id="PF13516">
    <property type="entry name" value="LRR_6"/>
    <property type="match status" value="1"/>
</dbReference>
<proteinExistence type="predicted"/>
<evidence type="ECO:0000256" key="2">
    <source>
        <dbReference type="ARBA" id="ARBA00004430"/>
    </source>
</evidence>
<evidence type="ECO:0000313" key="7">
    <source>
        <dbReference type="EMBL" id="CAD8578086.1"/>
    </source>
</evidence>
<feature type="region of interest" description="Disordered" evidence="6">
    <location>
        <begin position="671"/>
        <end position="696"/>
    </location>
</feature>
<evidence type="ECO:0000256" key="1">
    <source>
        <dbReference type="ARBA" id="ARBA00004370"/>
    </source>
</evidence>
<dbReference type="EMBL" id="HBEW01001868">
    <property type="protein sequence ID" value="CAD8578086.1"/>
    <property type="molecule type" value="Transcribed_RNA"/>
</dbReference>
<dbReference type="PROSITE" id="PS51450">
    <property type="entry name" value="LRR"/>
    <property type="match status" value="1"/>
</dbReference>
<keyword evidence="4" id="KW-0677">Repeat</keyword>
<feature type="region of interest" description="Disordered" evidence="6">
    <location>
        <begin position="171"/>
        <end position="193"/>
    </location>
</feature>
<evidence type="ECO:0000256" key="4">
    <source>
        <dbReference type="ARBA" id="ARBA00022737"/>
    </source>
</evidence>
<dbReference type="PANTHER" id="PTHR48060">
    <property type="entry name" value="DNA DAMAGE-REPAIR/TOLERATION PROTEIN DRT100"/>
    <property type="match status" value="1"/>
</dbReference>
<dbReference type="PANTHER" id="PTHR48060:SF21">
    <property type="entry name" value="L DOMAIN-LIKE PROTEIN"/>
    <property type="match status" value="1"/>
</dbReference>
<dbReference type="InterPro" id="IPR053211">
    <property type="entry name" value="DNA_repair-toleration"/>
</dbReference>
<keyword evidence="5" id="KW-0472">Membrane</keyword>
<dbReference type="GO" id="GO:0005930">
    <property type="term" value="C:axoneme"/>
    <property type="evidence" value="ECO:0007669"/>
    <property type="project" value="UniProtKB-SubCell"/>
</dbReference>
<dbReference type="Pfam" id="PF13855">
    <property type="entry name" value="LRR_8"/>
    <property type="match status" value="2"/>
</dbReference>
<accession>A0A7S0KDE1</accession>
<dbReference type="GO" id="GO:0016020">
    <property type="term" value="C:membrane"/>
    <property type="evidence" value="ECO:0007669"/>
    <property type="project" value="UniProtKB-SubCell"/>
</dbReference>
<protein>
    <recommendedName>
        <fullName evidence="8">Leucine-rich repeat-containing N-terminal plant-type domain-containing protein</fullName>
    </recommendedName>
</protein>
<evidence type="ECO:0000256" key="6">
    <source>
        <dbReference type="SAM" id="MobiDB-lite"/>
    </source>
</evidence>
<gene>
    <name evidence="7" type="ORF">OMED0929_LOCUS1550</name>
</gene>
<dbReference type="SUPFAM" id="SSF52058">
    <property type="entry name" value="L domain-like"/>
    <property type="match status" value="2"/>
</dbReference>
<dbReference type="InterPro" id="IPR032675">
    <property type="entry name" value="LRR_dom_sf"/>
</dbReference>
<comment type="subcellular location">
    <subcellularLocation>
        <location evidence="2">Cytoplasm</location>
        <location evidence="2">Cytoskeleton</location>
        <location evidence="2">Cilium axoneme</location>
    </subcellularLocation>
    <subcellularLocation>
        <location evidence="1">Membrane</location>
    </subcellularLocation>
</comment>
<evidence type="ECO:0000256" key="5">
    <source>
        <dbReference type="ARBA" id="ARBA00023136"/>
    </source>
</evidence>
<reference evidence="7" key="1">
    <citation type="submission" date="2021-01" db="EMBL/GenBank/DDBJ databases">
        <authorList>
            <person name="Corre E."/>
            <person name="Pelletier E."/>
            <person name="Niang G."/>
            <person name="Scheremetjew M."/>
            <person name="Finn R."/>
            <person name="Kale V."/>
            <person name="Holt S."/>
            <person name="Cochrane G."/>
            <person name="Meng A."/>
            <person name="Brown T."/>
            <person name="Cohen L."/>
        </authorList>
    </citation>
    <scope>NUCLEOTIDE SEQUENCE</scope>
    <source>
        <strain evidence="7">Clade-D-RCC2572</strain>
    </source>
</reference>
<dbReference type="Pfam" id="PF00560">
    <property type="entry name" value="LRR_1"/>
    <property type="match status" value="1"/>
</dbReference>
<evidence type="ECO:0008006" key="8">
    <source>
        <dbReference type="Google" id="ProtNLM"/>
    </source>
</evidence>
<keyword evidence="3" id="KW-0732">Signal</keyword>
<organism evidence="7">
    <name type="scientific">Ostreococcus mediterraneus</name>
    <dbReference type="NCBI Taxonomy" id="1486918"/>
    <lineage>
        <taxon>Eukaryota</taxon>
        <taxon>Viridiplantae</taxon>
        <taxon>Chlorophyta</taxon>
        <taxon>Mamiellophyceae</taxon>
        <taxon>Mamiellales</taxon>
        <taxon>Bathycoccaceae</taxon>
        <taxon>Ostreococcus</taxon>
    </lineage>
</organism>
<dbReference type="AlphaFoldDB" id="A0A7S0KDE1"/>
<feature type="compositionally biased region" description="Basic and acidic residues" evidence="6">
    <location>
        <begin position="680"/>
        <end position="696"/>
    </location>
</feature>
<dbReference type="FunFam" id="3.80.10.10:FF:000400">
    <property type="entry name" value="Nuclear pore complex protein NUP107"/>
    <property type="match status" value="1"/>
</dbReference>
<sequence length="696" mass="77437">MRRRQRGGGMRVFTAFVVFVAFAGAFAGVRGDAARGSRATLGAGRAREAPSGEVKEAARAGEALRWVMESPCDVYSKSFAVESGEVLRRVTVGASERACARERARESGKDSQACAAYKDVVAKIRTMSRDDVITTLRLVLHEACQSAAMELSDPEKRSAAEAEEFVKDAVRRSAEEEATAGKSSANPWGSNEEILARQREEKLAKDEERTTGRGIWGWSRDVAQFREFSDAFGDTLSRDSIQVQERNALMDIYRRTNGANWRRRDRWMSAKSYCTWYGVTCQDADAGVTFVDLRDNNLRGDMPQAIDELRMLQGIDMSHNRLEGRLNPMIGELKALRYLLVRSNELYSNIPAGVFRKDSALVHVDLSDNMLSGAIPQKEFMNLHNLRMFNVSVNSLSGGLPDVSKLPMLEVFSASTNSLRGELPHFERDSNMRFFDVSKNLMHGTIPPLPVQMPWVLFDVSGNSLSGELLPVEFPRTLRVFSVGNNNLNGSIPLTFGKLPYVEHLDFSSNKFTGMLPSTVMRKPSLRYFNASQNALEGELPQSFYQGEKERSAMKLAELDVSHNRLTGELPRALVELENIRVINVAHNKLAGELPSEHWSTRNLIRLDVKANAFTGRVPPSLATARKLEYLDLSQNRFTARIDLSVLTIPTLTHLDVAGNDFDWTNVAKAGASSPAASRARQDPSRAIKPPRADEL</sequence>
<evidence type="ECO:0000256" key="3">
    <source>
        <dbReference type="ARBA" id="ARBA00022729"/>
    </source>
</evidence>
<name>A0A7S0KDE1_9CHLO</name>